<gene>
    <name evidence="5 7" type="primary">recX</name>
    <name evidence="7" type="ORF">SBA1_10041</name>
</gene>
<accession>A0A2U3JVB2</accession>
<dbReference type="AlphaFoldDB" id="A0A2U3JVB2"/>
<dbReference type="Proteomes" id="UP000238701">
    <property type="component" value="Unassembled WGS sequence"/>
</dbReference>
<evidence type="ECO:0000256" key="5">
    <source>
        <dbReference type="HAMAP-Rule" id="MF_01114"/>
    </source>
</evidence>
<protein>
    <recommendedName>
        <fullName evidence="3 5">Regulatory protein RecX</fullName>
    </recommendedName>
</protein>
<comment type="function">
    <text evidence="5">Modulates RecA activity.</text>
</comment>
<dbReference type="InterPro" id="IPR053924">
    <property type="entry name" value="RecX_HTH_2nd"/>
</dbReference>
<reference evidence="8" key="1">
    <citation type="submission" date="2018-02" db="EMBL/GenBank/DDBJ databases">
        <authorList>
            <person name="Hausmann B."/>
        </authorList>
    </citation>
    <scope>NUCLEOTIDE SEQUENCE [LARGE SCALE GENOMIC DNA]</scope>
    <source>
        <strain evidence="8">Peat soil MAG SbA1</strain>
    </source>
</reference>
<name>A0A2U3JVB2_9BACT</name>
<dbReference type="GO" id="GO:0005737">
    <property type="term" value="C:cytoplasm"/>
    <property type="evidence" value="ECO:0007669"/>
    <property type="project" value="UniProtKB-SubCell"/>
</dbReference>
<organism evidence="7 8">
    <name type="scientific">Candidatus Sulfotelmatobacter kueseliae</name>
    <dbReference type="NCBI Taxonomy" id="2042962"/>
    <lineage>
        <taxon>Bacteria</taxon>
        <taxon>Pseudomonadati</taxon>
        <taxon>Acidobacteriota</taxon>
        <taxon>Terriglobia</taxon>
        <taxon>Terriglobales</taxon>
        <taxon>Candidatus Korobacteraceae</taxon>
        <taxon>Candidatus Sulfotelmatobacter</taxon>
    </lineage>
</organism>
<dbReference type="Gene3D" id="1.10.10.10">
    <property type="entry name" value="Winged helix-like DNA-binding domain superfamily/Winged helix DNA-binding domain"/>
    <property type="match status" value="2"/>
</dbReference>
<evidence type="ECO:0000256" key="4">
    <source>
        <dbReference type="ARBA" id="ARBA00022490"/>
    </source>
</evidence>
<dbReference type="EMBL" id="OMOD01000001">
    <property type="protein sequence ID" value="SPF31343.1"/>
    <property type="molecule type" value="Genomic_DNA"/>
</dbReference>
<dbReference type="OrthoDB" id="120650at2"/>
<evidence type="ECO:0000313" key="7">
    <source>
        <dbReference type="EMBL" id="SPF31343.1"/>
    </source>
</evidence>
<evidence type="ECO:0000256" key="2">
    <source>
        <dbReference type="ARBA" id="ARBA00009695"/>
    </source>
</evidence>
<dbReference type="PANTHER" id="PTHR33602:SF1">
    <property type="entry name" value="REGULATORY PROTEIN RECX FAMILY PROTEIN"/>
    <property type="match status" value="1"/>
</dbReference>
<keyword evidence="4 5" id="KW-0963">Cytoplasm</keyword>
<evidence type="ECO:0000256" key="1">
    <source>
        <dbReference type="ARBA" id="ARBA00004496"/>
    </source>
</evidence>
<comment type="similarity">
    <text evidence="2 5">Belongs to the RecX family.</text>
</comment>
<sequence>MAFARPKKKSYSEDELYEYALEALARRMRTVAELKRMMRARLEDAESEYGQTLIELVIRRLKDHGYLNDSAYATTYSSLRRDNQKFGRRRIITDLKAKGVHGAVIEKAVDAAFDGISEEKQAREYLRRKRLEKPKDQKQAARIFRQLARAGFGTKTIFTILKKWEVDDETLSALESEAAG</sequence>
<dbReference type="InterPro" id="IPR036388">
    <property type="entry name" value="WH-like_DNA-bd_sf"/>
</dbReference>
<comment type="subcellular location">
    <subcellularLocation>
        <location evidence="1 5">Cytoplasm</location>
    </subcellularLocation>
</comment>
<dbReference type="PANTHER" id="PTHR33602">
    <property type="entry name" value="REGULATORY PROTEIN RECX FAMILY PROTEIN"/>
    <property type="match status" value="1"/>
</dbReference>
<evidence type="ECO:0000313" key="8">
    <source>
        <dbReference type="Proteomes" id="UP000238701"/>
    </source>
</evidence>
<dbReference type="GO" id="GO:0006282">
    <property type="term" value="P:regulation of DNA repair"/>
    <property type="evidence" value="ECO:0007669"/>
    <property type="project" value="UniProtKB-UniRule"/>
</dbReference>
<feature type="domain" description="RecX second three-helical" evidence="6">
    <location>
        <begin position="68"/>
        <end position="108"/>
    </location>
</feature>
<proteinExistence type="inferred from homology"/>
<evidence type="ECO:0000259" key="6">
    <source>
        <dbReference type="Pfam" id="PF02631"/>
    </source>
</evidence>
<evidence type="ECO:0000256" key="3">
    <source>
        <dbReference type="ARBA" id="ARBA00018111"/>
    </source>
</evidence>
<dbReference type="Pfam" id="PF02631">
    <property type="entry name" value="RecX_HTH2"/>
    <property type="match status" value="1"/>
</dbReference>
<dbReference type="InterPro" id="IPR003783">
    <property type="entry name" value="Regulatory_RecX"/>
</dbReference>
<dbReference type="HAMAP" id="MF_01114">
    <property type="entry name" value="RecX"/>
    <property type="match status" value="1"/>
</dbReference>